<evidence type="ECO:0000256" key="7">
    <source>
        <dbReference type="ARBA" id="ARBA00022660"/>
    </source>
</evidence>
<keyword evidence="11" id="KW-0472">Membrane</keyword>
<sequence>MGNISTGIDYKLHQDARPNPRQESKFDPLFGFTEDRKKKVMLASEEELYSAKIPAENRDYCAHLLLDYQKCRRNHWPMVYKCHDEKHAYSHCEYEDFVDRMKAYEREKRLMARQRRIEARGG</sequence>
<evidence type="ECO:0000256" key="9">
    <source>
        <dbReference type="ARBA" id="ARBA00022982"/>
    </source>
</evidence>
<evidence type="ECO:0000256" key="5">
    <source>
        <dbReference type="ARBA" id="ARBA00018677"/>
    </source>
</evidence>
<keyword evidence="10" id="KW-0496">Mitochondrion</keyword>
<evidence type="ECO:0000256" key="6">
    <source>
        <dbReference type="ARBA" id="ARBA00022448"/>
    </source>
</evidence>
<keyword evidence="6" id="KW-0813">Transport</keyword>
<dbReference type="PANTHER" id="PTHR20900:SF0">
    <property type="entry name" value="NADH DEHYDROGENASE [UBIQUINONE] 1 BETA SUBCOMPLEX SUBUNIT 7"/>
    <property type="match status" value="1"/>
</dbReference>
<keyword evidence="7" id="KW-0679">Respiratory chain</keyword>
<dbReference type="GO" id="GO:0005743">
    <property type="term" value="C:mitochondrial inner membrane"/>
    <property type="evidence" value="ECO:0007669"/>
    <property type="project" value="UniProtKB-SubCell"/>
</dbReference>
<dbReference type="Proteomes" id="UP001558652">
    <property type="component" value="Unassembled WGS sequence"/>
</dbReference>
<dbReference type="Pfam" id="PF05676">
    <property type="entry name" value="NDUF_B7"/>
    <property type="match status" value="1"/>
</dbReference>
<keyword evidence="15" id="KW-1185">Reference proteome</keyword>
<proteinExistence type="inferred from homology"/>
<evidence type="ECO:0000256" key="11">
    <source>
        <dbReference type="ARBA" id="ARBA00023136"/>
    </source>
</evidence>
<evidence type="ECO:0000256" key="8">
    <source>
        <dbReference type="ARBA" id="ARBA00022792"/>
    </source>
</evidence>
<accession>A0ABD0Y1L0</accession>
<name>A0ABD0Y1L0_9HEMI</name>
<comment type="caution">
    <text evidence="14">The sequence shown here is derived from an EMBL/GenBank/DDBJ whole genome shotgun (WGS) entry which is preliminary data.</text>
</comment>
<evidence type="ECO:0000256" key="1">
    <source>
        <dbReference type="ARBA" id="ARBA00003195"/>
    </source>
</evidence>
<evidence type="ECO:0000256" key="2">
    <source>
        <dbReference type="ARBA" id="ARBA00004569"/>
    </source>
</evidence>
<protein>
    <recommendedName>
        <fullName evidence="5">NADH dehydrogenase [ubiquinone] 1 beta subcomplex subunit 7</fullName>
    </recommendedName>
</protein>
<evidence type="ECO:0000313" key="15">
    <source>
        <dbReference type="Proteomes" id="UP001558652"/>
    </source>
</evidence>
<evidence type="ECO:0000256" key="13">
    <source>
        <dbReference type="SAM" id="MobiDB-lite"/>
    </source>
</evidence>
<comment type="subcellular location">
    <subcellularLocation>
        <location evidence="3">Mitochondrion inner membrane</location>
        <topology evidence="3">Peripheral membrane protein</topology>
    </subcellularLocation>
    <subcellularLocation>
        <location evidence="2">Mitochondrion intermembrane space</location>
    </subcellularLocation>
</comment>
<reference evidence="14 15" key="1">
    <citation type="submission" date="2024-07" db="EMBL/GenBank/DDBJ databases">
        <title>Chromosome-level genome assembly of the water stick insect Ranatra chinensis (Heteroptera: Nepidae).</title>
        <authorList>
            <person name="Liu X."/>
        </authorList>
    </citation>
    <scope>NUCLEOTIDE SEQUENCE [LARGE SCALE GENOMIC DNA]</scope>
    <source>
        <strain evidence="14">Cailab_2021Rc</strain>
        <tissue evidence="14">Muscle</tissue>
    </source>
</reference>
<evidence type="ECO:0000256" key="12">
    <source>
        <dbReference type="ARBA" id="ARBA00023157"/>
    </source>
</evidence>
<keyword evidence="8" id="KW-0999">Mitochondrion inner membrane</keyword>
<dbReference type="InterPro" id="IPR008698">
    <property type="entry name" value="NDUB7"/>
</dbReference>
<evidence type="ECO:0000256" key="10">
    <source>
        <dbReference type="ARBA" id="ARBA00023128"/>
    </source>
</evidence>
<comment type="function">
    <text evidence="1">Accessory subunit of the mitochondrial membrane respiratory chain NADH dehydrogenase (Complex I), that is believed not to be involved in catalysis. Complex I functions in the transfer of electrons from NADH to the respiratory chain. The immediate electron acceptor for the enzyme is believed to be ubiquinone.</text>
</comment>
<keyword evidence="9" id="KW-0249">Electron transport</keyword>
<organism evidence="14 15">
    <name type="scientific">Ranatra chinensis</name>
    <dbReference type="NCBI Taxonomy" id="642074"/>
    <lineage>
        <taxon>Eukaryota</taxon>
        <taxon>Metazoa</taxon>
        <taxon>Ecdysozoa</taxon>
        <taxon>Arthropoda</taxon>
        <taxon>Hexapoda</taxon>
        <taxon>Insecta</taxon>
        <taxon>Pterygota</taxon>
        <taxon>Neoptera</taxon>
        <taxon>Paraneoptera</taxon>
        <taxon>Hemiptera</taxon>
        <taxon>Heteroptera</taxon>
        <taxon>Panheteroptera</taxon>
        <taxon>Nepomorpha</taxon>
        <taxon>Nepidae</taxon>
        <taxon>Ranatrinae</taxon>
        <taxon>Ranatra</taxon>
    </lineage>
</organism>
<evidence type="ECO:0000313" key="14">
    <source>
        <dbReference type="EMBL" id="KAL1116820.1"/>
    </source>
</evidence>
<dbReference type="PROSITE" id="PS51808">
    <property type="entry name" value="CHCH"/>
    <property type="match status" value="1"/>
</dbReference>
<evidence type="ECO:0000256" key="4">
    <source>
        <dbReference type="ARBA" id="ARBA00008006"/>
    </source>
</evidence>
<dbReference type="AlphaFoldDB" id="A0ABD0Y1L0"/>
<evidence type="ECO:0000256" key="3">
    <source>
        <dbReference type="ARBA" id="ARBA00004637"/>
    </source>
</evidence>
<keyword evidence="12" id="KW-1015">Disulfide bond</keyword>
<dbReference type="EMBL" id="JBFDAA010000017">
    <property type="protein sequence ID" value="KAL1116820.1"/>
    <property type="molecule type" value="Genomic_DNA"/>
</dbReference>
<dbReference type="PANTHER" id="PTHR20900">
    <property type="entry name" value="NADH:UBIQUINONE OXIDOREDUCTASE B18-LIKE SUBUNIT"/>
    <property type="match status" value="1"/>
</dbReference>
<dbReference type="GO" id="GO:0005758">
    <property type="term" value="C:mitochondrial intermembrane space"/>
    <property type="evidence" value="ECO:0007669"/>
    <property type="project" value="UniProtKB-SubCell"/>
</dbReference>
<feature type="compositionally biased region" description="Basic and acidic residues" evidence="13">
    <location>
        <begin position="10"/>
        <end position="26"/>
    </location>
</feature>
<gene>
    <name evidence="14" type="ORF">AAG570_005290</name>
</gene>
<feature type="region of interest" description="Disordered" evidence="13">
    <location>
        <begin position="1"/>
        <end position="27"/>
    </location>
</feature>
<comment type="similarity">
    <text evidence="4">Belongs to the complex I NDUFB7 subunit family.</text>
</comment>